<accession>A0A2S1R0S1</accession>
<keyword evidence="1" id="KW-0732">Signal</keyword>
<feature type="signal peptide" evidence="1">
    <location>
        <begin position="1"/>
        <end position="23"/>
    </location>
</feature>
<dbReference type="RefSeq" id="WP_108778993.1">
    <property type="nucleotide sequence ID" value="NZ_CP029186.1"/>
</dbReference>
<dbReference type="KEGG" id="falb:HYN59_14640"/>
<protein>
    <submittedName>
        <fullName evidence="2">Conjugative transposon protein TraN</fullName>
    </submittedName>
</protein>
<dbReference type="NCBIfam" id="TIGR03780">
    <property type="entry name" value="Bac_Flav_CT_N"/>
    <property type="match status" value="1"/>
</dbReference>
<dbReference type="Proteomes" id="UP000244929">
    <property type="component" value="Chromosome"/>
</dbReference>
<dbReference type="EMBL" id="CP029186">
    <property type="protein sequence ID" value="AWH86270.1"/>
    <property type="molecule type" value="Genomic_DNA"/>
</dbReference>
<organism evidence="2 3">
    <name type="scientific">Flavobacterium album</name>
    <dbReference type="NCBI Taxonomy" id="2175091"/>
    <lineage>
        <taxon>Bacteria</taxon>
        <taxon>Pseudomonadati</taxon>
        <taxon>Bacteroidota</taxon>
        <taxon>Flavobacteriia</taxon>
        <taxon>Flavobacteriales</taxon>
        <taxon>Flavobacteriaceae</taxon>
        <taxon>Flavobacterium</taxon>
    </lineage>
</organism>
<reference evidence="2 3" key="1">
    <citation type="submission" date="2018-04" db="EMBL/GenBank/DDBJ databases">
        <title>Genome sequencing of Flavobacterium sp. HYN0059.</title>
        <authorList>
            <person name="Yi H."/>
            <person name="Baek C."/>
        </authorList>
    </citation>
    <scope>NUCLEOTIDE SEQUENCE [LARGE SCALE GENOMIC DNA]</scope>
    <source>
        <strain evidence="2 3">HYN0059</strain>
    </source>
</reference>
<dbReference type="Pfam" id="PF13595">
    <property type="entry name" value="DUF4138"/>
    <property type="match status" value="1"/>
</dbReference>
<dbReference type="AlphaFoldDB" id="A0A2S1R0S1"/>
<sequence>MKKLLSITATLLALLGGPCASHAQNFENGITSLEMGRLEAFEMQVTYGKTTHVIFPTAIRYVDLGSDNLAAGKAEDAGNVLRIKASRPGFEEETNFSVITDDGRFYAFNVCYSQQPQVLSYDLLKMRSALGQAASERVLFEDLADSPPSLAGLLMQVIHTRDRRTLKHLASKSYGITFAVKGIYTHGGKFYFHTELQNSTGIPFRTDFMTFRVADKKVGRRAVAQDRVLVPLRSYMPLDDVGTRSKKANVFLLDYFTLSQEKELVVEVFEKYGNRNQSIHVGFSDLLKAQALDGLKLKY</sequence>
<dbReference type="OrthoDB" id="1038500at2"/>
<dbReference type="InterPro" id="IPR022298">
    <property type="entry name" value="Conjug_transposon_TraN"/>
</dbReference>
<keyword evidence="3" id="KW-1185">Reference proteome</keyword>
<feature type="chain" id="PRO_5015435088" evidence="1">
    <location>
        <begin position="24"/>
        <end position="299"/>
    </location>
</feature>
<evidence type="ECO:0000256" key="1">
    <source>
        <dbReference type="SAM" id="SignalP"/>
    </source>
</evidence>
<proteinExistence type="predicted"/>
<evidence type="ECO:0000313" key="2">
    <source>
        <dbReference type="EMBL" id="AWH86270.1"/>
    </source>
</evidence>
<gene>
    <name evidence="2" type="primary">traN</name>
    <name evidence="2" type="ORF">HYN59_14640</name>
</gene>
<name>A0A2S1R0S1_9FLAO</name>
<evidence type="ECO:0000313" key="3">
    <source>
        <dbReference type="Proteomes" id="UP000244929"/>
    </source>
</evidence>